<reference evidence="2" key="1">
    <citation type="submission" date="2020-10" db="EMBL/GenBank/DDBJ databases">
        <title>Phylogeny of dyella-like bacteria.</title>
        <authorList>
            <person name="Fu J."/>
        </authorList>
    </citation>
    <scope>NUCLEOTIDE SEQUENCE</scope>
    <source>
        <strain evidence="2">DHON07</strain>
    </source>
</reference>
<evidence type="ECO:0000256" key="1">
    <source>
        <dbReference type="SAM" id="Phobius"/>
    </source>
</evidence>
<evidence type="ECO:0000313" key="3">
    <source>
        <dbReference type="Proteomes" id="UP001430193"/>
    </source>
</evidence>
<name>A0ABS2KEA6_9GAMM</name>
<feature type="transmembrane region" description="Helical" evidence="1">
    <location>
        <begin position="148"/>
        <end position="172"/>
    </location>
</feature>
<dbReference type="Proteomes" id="UP001430193">
    <property type="component" value="Unassembled WGS sequence"/>
</dbReference>
<feature type="transmembrane region" description="Helical" evidence="1">
    <location>
        <begin position="45"/>
        <end position="70"/>
    </location>
</feature>
<evidence type="ECO:0000313" key="2">
    <source>
        <dbReference type="EMBL" id="MBM7129190.1"/>
    </source>
</evidence>
<dbReference type="RefSeq" id="WP_204630810.1">
    <property type="nucleotide sequence ID" value="NZ_BSOC01000004.1"/>
</dbReference>
<keyword evidence="1" id="KW-0472">Membrane</keyword>
<feature type="transmembrane region" description="Helical" evidence="1">
    <location>
        <begin position="184"/>
        <end position="207"/>
    </location>
</feature>
<sequence length="213" mass="23749">MTPTYIKARPLLALIAILGWVAVLLQLYLSMRYAAGNGKSLGQGLVIYFGFFTVLTNWLVCVAVTLPLLAPSSAPGRFFVRPAAVGWITASIAFVGIAYYVLLRHVWQPQGLQLVADVLLHYAVPILVLIYSLAALRGMALRWTAPLWWSLYLVAYFVYVLIRGVLIGTYPYGFVDVSLLGYALVMRNACFLLVAFWLLAYVLVLAWRLGKRD</sequence>
<gene>
    <name evidence="2" type="ORF">ISS99_06610</name>
</gene>
<protein>
    <submittedName>
        <fullName evidence="2">Pr6Pr family membrane protein</fullName>
    </submittedName>
</protein>
<feature type="transmembrane region" description="Helical" evidence="1">
    <location>
        <begin position="114"/>
        <end position="136"/>
    </location>
</feature>
<dbReference type="EMBL" id="JADIKF010000037">
    <property type="protein sequence ID" value="MBM7129190.1"/>
    <property type="molecule type" value="Genomic_DNA"/>
</dbReference>
<accession>A0ABS2KEA6</accession>
<keyword evidence="1" id="KW-1133">Transmembrane helix</keyword>
<keyword evidence="3" id="KW-1185">Reference proteome</keyword>
<dbReference type="InterPro" id="IPR049713">
    <property type="entry name" value="Pr6Pr-like"/>
</dbReference>
<feature type="transmembrane region" description="Helical" evidence="1">
    <location>
        <begin position="82"/>
        <end position="102"/>
    </location>
</feature>
<keyword evidence="1" id="KW-0812">Transmembrane</keyword>
<dbReference type="NCBIfam" id="NF038065">
    <property type="entry name" value="Pr6Pr"/>
    <property type="match status" value="1"/>
</dbReference>
<feature type="transmembrane region" description="Helical" evidence="1">
    <location>
        <begin position="12"/>
        <end position="33"/>
    </location>
</feature>
<proteinExistence type="predicted"/>
<comment type="caution">
    <text evidence="2">The sequence shown here is derived from an EMBL/GenBank/DDBJ whole genome shotgun (WGS) entry which is preliminary data.</text>
</comment>
<organism evidence="2 3">
    <name type="scientific">Dyella mobilis</name>
    <dbReference type="NCBI Taxonomy" id="1849582"/>
    <lineage>
        <taxon>Bacteria</taxon>
        <taxon>Pseudomonadati</taxon>
        <taxon>Pseudomonadota</taxon>
        <taxon>Gammaproteobacteria</taxon>
        <taxon>Lysobacterales</taxon>
        <taxon>Rhodanobacteraceae</taxon>
        <taxon>Dyella</taxon>
    </lineage>
</organism>